<sequence>MRASEHRQPRPRPAPSGRAYWLKTLHQWHWISSAVCLVAMLGFAITGITLNHAAQVSAEPAVHTRKITLPAPLRQALVAPSTDNAPLPADVAAWLGKTLATDVGDRAAEWSDEEIYVSLPRPGGDAWLSIDRTNGAVEYERTDRGWVSYFNDLHKGRNTGTAWTWFIDLFAVACVVFAGTGLVLLQLHSRHRPGTWPVVALGLVLPALLLVFFIHR</sequence>
<name>A0A091AYU5_9GAMM</name>
<dbReference type="OrthoDB" id="27171at2"/>
<evidence type="ECO:0000256" key="1">
    <source>
        <dbReference type="SAM" id="Phobius"/>
    </source>
</evidence>
<gene>
    <name evidence="2" type="ORF">N789_07840</name>
</gene>
<dbReference type="AlphaFoldDB" id="A0A091AYU5"/>
<protein>
    <recommendedName>
        <fullName evidence="4">PepSY domain-containing protein</fullName>
    </recommendedName>
</protein>
<feature type="transmembrane region" description="Helical" evidence="1">
    <location>
        <begin position="28"/>
        <end position="50"/>
    </location>
</feature>
<dbReference type="PANTHER" id="PTHR40115">
    <property type="entry name" value="INNER MEMBRANE PROTEIN WITH PEPSY TM HELIX"/>
    <property type="match status" value="1"/>
</dbReference>
<dbReference type="RefSeq" id="WP_022969634.1">
    <property type="nucleotide sequence ID" value="NZ_ATVD01000003.1"/>
</dbReference>
<organism evidence="2 3">
    <name type="scientific">Arenimonas oryziterrae DSM 21050 = YC6267</name>
    <dbReference type="NCBI Taxonomy" id="1121015"/>
    <lineage>
        <taxon>Bacteria</taxon>
        <taxon>Pseudomonadati</taxon>
        <taxon>Pseudomonadota</taxon>
        <taxon>Gammaproteobacteria</taxon>
        <taxon>Lysobacterales</taxon>
        <taxon>Lysobacteraceae</taxon>
        <taxon>Arenimonas</taxon>
    </lineage>
</organism>
<dbReference type="InterPro" id="IPR032307">
    <property type="entry name" value="PepSY_TM-like_2"/>
</dbReference>
<accession>A0A091AYU5</accession>
<evidence type="ECO:0000313" key="2">
    <source>
        <dbReference type="EMBL" id="KFN43849.1"/>
    </source>
</evidence>
<evidence type="ECO:0008006" key="4">
    <source>
        <dbReference type="Google" id="ProtNLM"/>
    </source>
</evidence>
<keyword evidence="1" id="KW-1133">Transmembrane helix</keyword>
<dbReference type="PANTHER" id="PTHR40115:SF1">
    <property type="entry name" value="INNER MEMBRANE PROTEIN WITH PEPSY TM HELIX"/>
    <property type="match status" value="1"/>
</dbReference>
<keyword evidence="1" id="KW-0472">Membrane</keyword>
<feature type="transmembrane region" description="Helical" evidence="1">
    <location>
        <begin position="194"/>
        <end position="214"/>
    </location>
</feature>
<evidence type="ECO:0000313" key="3">
    <source>
        <dbReference type="Proteomes" id="UP000029385"/>
    </source>
</evidence>
<dbReference type="Pfam" id="PF16357">
    <property type="entry name" value="PepSY_TM_like_2"/>
    <property type="match status" value="1"/>
</dbReference>
<keyword evidence="3" id="KW-1185">Reference proteome</keyword>
<feature type="transmembrane region" description="Helical" evidence="1">
    <location>
        <begin position="165"/>
        <end position="188"/>
    </location>
</feature>
<comment type="caution">
    <text evidence="2">The sequence shown here is derived from an EMBL/GenBank/DDBJ whole genome shotgun (WGS) entry which is preliminary data.</text>
</comment>
<dbReference type="Proteomes" id="UP000029385">
    <property type="component" value="Unassembled WGS sequence"/>
</dbReference>
<dbReference type="STRING" id="1121015.GCA_000420545_02019"/>
<reference evidence="2 3" key="1">
    <citation type="submission" date="2013-09" db="EMBL/GenBank/DDBJ databases">
        <title>Genome sequencing of Arenimonas oryziterrae.</title>
        <authorList>
            <person name="Chen F."/>
            <person name="Wang G."/>
        </authorList>
    </citation>
    <scope>NUCLEOTIDE SEQUENCE [LARGE SCALE GENOMIC DNA]</scope>
    <source>
        <strain evidence="2 3">YC6267</strain>
    </source>
</reference>
<proteinExistence type="predicted"/>
<dbReference type="EMBL" id="AVCI01000004">
    <property type="protein sequence ID" value="KFN43849.1"/>
    <property type="molecule type" value="Genomic_DNA"/>
</dbReference>
<dbReference type="eggNOG" id="COG3295">
    <property type="taxonomic scope" value="Bacteria"/>
</dbReference>
<keyword evidence="1" id="KW-0812">Transmembrane</keyword>
<dbReference type="PATRIC" id="fig|1121015.4.peg.1058"/>